<evidence type="ECO:0000313" key="1">
    <source>
        <dbReference type="EMBL" id="CAJ2675211.1"/>
    </source>
</evidence>
<dbReference type="EMBL" id="CASHSV030000716">
    <property type="protein sequence ID" value="CAJ2675211.1"/>
    <property type="molecule type" value="Genomic_DNA"/>
</dbReference>
<protein>
    <submittedName>
        <fullName evidence="1">Uncharacterized protein</fullName>
    </submittedName>
</protein>
<name>A0ACB0M3M3_TRIPR</name>
<gene>
    <name evidence="1" type="ORF">MILVUS5_LOCUS38292</name>
</gene>
<accession>A0ACB0M3M3</accession>
<proteinExistence type="predicted"/>
<dbReference type="Proteomes" id="UP001177021">
    <property type="component" value="Unassembled WGS sequence"/>
</dbReference>
<evidence type="ECO:0000313" key="2">
    <source>
        <dbReference type="Proteomes" id="UP001177021"/>
    </source>
</evidence>
<reference evidence="1" key="1">
    <citation type="submission" date="2023-10" db="EMBL/GenBank/DDBJ databases">
        <authorList>
            <person name="Rodriguez Cubillos JULIANA M."/>
            <person name="De Vega J."/>
        </authorList>
    </citation>
    <scope>NUCLEOTIDE SEQUENCE</scope>
</reference>
<organism evidence="1 2">
    <name type="scientific">Trifolium pratense</name>
    <name type="common">Red clover</name>
    <dbReference type="NCBI Taxonomy" id="57577"/>
    <lineage>
        <taxon>Eukaryota</taxon>
        <taxon>Viridiplantae</taxon>
        <taxon>Streptophyta</taxon>
        <taxon>Embryophyta</taxon>
        <taxon>Tracheophyta</taxon>
        <taxon>Spermatophyta</taxon>
        <taxon>Magnoliopsida</taxon>
        <taxon>eudicotyledons</taxon>
        <taxon>Gunneridae</taxon>
        <taxon>Pentapetalae</taxon>
        <taxon>rosids</taxon>
        <taxon>fabids</taxon>
        <taxon>Fabales</taxon>
        <taxon>Fabaceae</taxon>
        <taxon>Papilionoideae</taxon>
        <taxon>50 kb inversion clade</taxon>
        <taxon>NPAAA clade</taxon>
        <taxon>Hologalegina</taxon>
        <taxon>IRL clade</taxon>
        <taxon>Trifolieae</taxon>
        <taxon>Trifolium</taxon>
    </lineage>
</organism>
<keyword evidence="2" id="KW-1185">Reference proteome</keyword>
<sequence>MTMMSLSWSLVSIANKKQQQIRRFKITIHRLFGFAFLCSISFFLFSPKIPRSPNYHQFADMRNLLGVPNTLNVITNFPFLVVGVLGLILALEGGFFTISSQAEISTWILFYAGILGVAFGSVYYHMKPDNNRVLWDTLPMMVAYSSLFSSLVVERIGQRIGLGCMCALLFAAFTCIVYERIYDDIRLCLMFQLILPLAIAAVAYMYPSNYTHSTYWFSSIGIYLLAKLEAVSDKKLYRANNYVISGHSLEHVCLALIPFLLSVMLICRERKFKRLGDLKDQL</sequence>
<comment type="caution">
    <text evidence="1">The sequence shown here is derived from an EMBL/GenBank/DDBJ whole genome shotgun (WGS) entry which is preliminary data.</text>
</comment>